<feature type="compositionally biased region" description="Polar residues" evidence="1">
    <location>
        <begin position="61"/>
        <end position="73"/>
    </location>
</feature>
<dbReference type="Proteomes" id="UP000800200">
    <property type="component" value="Unassembled WGS sequence"/>
</dbReference>
<evidence type="ECO:0000313" key="3">
    <source>
        <dbReference type="Proteomes" id="UP000800200"/>
    </source>
</evidence>
<organism evidence="2 3">
    <name type="scientific">Zopfia rhizophila CBS 207.26</name>
    <dbReference type="NCBI Taxonomy" id="1314779"/>
    <lineage>
        <taxon>Eukaryota</taxon>
        <taxon>Fungi</taxon>
        <taxon>Dikarya</taxon>
        <taxon>Ascomycota</taxon>
        <taxon>Pezizomycotina</taxon>
        <taxon>Dothideomycetes</taxon>
        <taxon>Dothideomycetes incertae sedis</taxon>
        <taxon>Zopfiaceae</taxon>
        <taxon>Zopfia</taxon>
    </lineage>
</organism>
<evidence type="ECO:0000256" key="1">
    <source>
        <dbReference type="SAM" id="MobiDB-lite"/>
    </source>
</evidence>
<feature type="compositionally biased region" description="Basic residues" evidence="1">
    <location>
        <begin position="25"/>
        <end position="34"/>
    </location>
</feature>
<name>A0A6A6EHK2_9PEZI</name>
<protein>
    <submittedName>
        <fullName evidence="2">Uncharacterized protein</fullName>
    </submittedName>
</protein>
<proteinExistence type="predicted"/>
<feature type="region of interest" description="Disordered" evidence="1">
    <location>
        <begin position="191"/>
        <end position="212"/>
    </location>
</feature>
<keyword evidence="3" id="KW-1185">Reference proteome</keyword>
<dbReference type="AlphaFoldDB" id="A0A6A6EHK2"/>
<reference evidence="2" key="1">
    <citation type="journal article" date="2020" name="Stud. Mycol.">
        <title>101 Dothideomycetes genomes: a test case for predicting lifestyles and emergence of pathogens.</title>
        <authorList>
            <person name="Haridas S."/>
            <person name="Albert R."/>
            <person name="Binder M."/>
            <person name="Bloem J."/>
            <person name="Labutti K."/>
            <person name="Salamov A."/>
            <person name="Andreopoulos B."/>
            <person name="Baker S."/>
            <person name="Barry K."/>
            <person name="Bills G."/>
            <person name="Bluhm B."/>
            <person name="Cannon C."/>
            <person name="Castanera R."/>
            <person name="Culley D."/>
            <person name="Daum C."/>
            <person name="Ezra D."/>
            <person name="Gonzalez J."/>
            <person name="Henrissat B."/>
            <person name="Kuo A."/>
            <person name="Liang C."/>
            <person name="Lipzen A."/>
            <person name="Lutzoni F."/>
            <person name="Magnuson J."/>
            <person name="Mondo S."/>
            <person name="Nolan M."/>
            <person name="Ohm R."/>
            <person name="Pangilinan J."/>
            <person name="Park H.-J."/>
            <person name="Ramirez L."/>
            <person name="Alfaro M."/>
            <person name="Sun H."/>
            <person name="Tritt A."/>
            <person name="Yoshinaga Y."/>
            <person name="Zwiers L.-H."/>
            <person name="Turgeon B."/>
            <person name="Goodwin S."/>
            <person name="Spatafora J."/>
            <person name="Crous P."/>
            <person name="Grigoriev I."/>
        </authorList>
    </citation>
    <scope>NUCLEOTIDE SEQUENCE</scope>
    <source>
        <strain evidence="2">CBS 207.26</strain>
    </source>
</reference>
<feature type="region of interest" description="Disordered" evidence="1">
    <location>
        <begin position="1"/>
        <end position="83"/>
    </location>
</feature>
<feature type="compositionally biased region" description="Basic and acidic residues" evidence="1">
    <location>
        <begin position="191"/>
        <end position="200"/>
    </location>
</feature>
<evidence type="ECO:0000313" key="2">
    <source>
        <dbReference type="EMBL" id="KAF2190332.1"/>
    </source>
</evidence>
<accession>A0A6A6EHK2</accession>
<dbReference type="EMBL" id="ML994619">
    <property type="protein sequence ID" value="KAF2190332.1"/>
    <property type="molecule type" value="Genomic_DNA"/>
</dbReference>
<gene>
    <name evidence="2" type="ORF">K469DRAFT_747500</name>
</gene>
<sequence>MGDGNKNGDDDEATHPLSSKNRRELPRRRHHRSYTPRILNLPTLDTDVTDTEVADTKDEGTASSNKSPGTLVSGNKRKRKLEERIAWGDPGFEAEAASELDSTCDDAELVAAITSFEETMTDTWQTTVELEEMDPVAASRLSGVWKELEGKSKGKETAERKNGQQRLRRFGQVLQQLEDCVGVLAVVQEHPHAAERKYESKDEDYDNRRARR</sequence>